<evidence type="ECO:0000313" key="10">
    <source>
        <dbReference type="EMBL" id="CAD5121582.1"/>
    </source>
</evidence>
<feature type="compositionally biased region" description="Acidic residues" evidence="9">
    <location>
        <begin position="327"/>
        <end position="336"/>
    </location>
</feature>
<dbReference type="InterPro" id="IPR008851">
    <property type="entry name" value="TFIIF-alpha"/>
</dbReference>
<comment type="caution">
    <text evidence="10">The sequence shown here is derived from an EMBL/GenBank/DDBJ whole genome shotgun (WGS) entry which is preliminary data.</text>
</comment>
<evidence type="ECO:0000256" key="8">
    <source>
        <dbReference type="RuleBase" id="RU366044"/>
    </source>
</evidence>
<feature type="compositionally biased region" description="Basic and acidic residues" evidence="9">
    <location>
        <begin position="39"/>
        <end position="55"/>
    </location>
</feature>
<evidence type="ECO:0000256" key="1">
    <source>
        <dbReference type="ARBA" id="ARBA00004123"/>
    </source>
</evidence>
<dbReference type="GO" id="GO:0005674">
    <property type="term" value="C:transcription factor TFIIF complex"/>
    <property type="evidence" value="ECO:0007669"/>
    <property type="project" value="TreeGrafter"/>
</dbReference>
<dbReference type="EMBL" id="CAJFCJ010000014">
    <property type="protein sequence ID" value="CAD5121582.1"/>
    <property type="molecule type" value="Genomic_DNA"/>
</dbReference>
<evidence type="ECO:0000256" key="4">
    <source>
        <dbReference type="ARBA" id="ARBA00023125"/>
    </source>
</evidence>
<feature type="compositionally biased region" description="Polar residues" evidence="9">
    <location>
        <begin position="355"/>
        <end position="367"/>
    </location>
</feature>
<sequence length="491" mass="55966">MKFEYSGNLDFNRLGDAVIQRENNLKAYKQAHDIDSAPKFGEGSEYRKEEKEEARRKKYGIRRQHYNPEDQPWILNLGAKERQKRFKGVRAGGASDNASYYIFTQCPDGAFEAFPISDWHIFKPCPKYNHLTAEEAEEEFLNRDKRLSRLSVKVLRQIRRKNDEEDTEEKEKEKKGKDLMLTEMDDWGGSDRESGDNDDGVSDKRKKKKNVQKKKSQRKNSDDEAMDDSDDGDKEQEELDYMTDTDSDDENMYDDKRGKEDAKKYEEDGVADEDGLKKLLNSDDEEEEEKPEDDENNDEEKEKKNKAEKKKKGSEELMSDSSSSSDSSDDSADSDPEAGVTSPLLLQKKKKTPPESRSATPTNNEAATNKRKADSDLPPPNSKKARAERIIAQVEKAGNTPPGTSVATPNLGKGESSLNVENVRRYLMRKPMTTTELIKKFKTKNQNLTSKEITMHLTDILKKINPDKKKINEALYLSVPADKSAKTSSKE</sequence>
<comment type="subcellular location">
    <subcellularLocation>
        <location evidence="1 8">Nucleus</location>
    </subcellularLocation>
</comment>
<feature type="compositionally biased region" description="Basic residues" evidence="9">
    <location>
        <begin position="204"/>
        <end position="218"/>
    </location>
</feature>
<dbReference type="InterPro" id="IPR011039">
    <property type="entry name" value="TFIIF_interaction"/>
</dbReference>
<dbReference type="GO" id="GO:0003677">
    <property type="term" value="F:DNA binding"/>
    <property type="evidence" value="ECO:0007669"/>
    <property type="project" value="UniProtKB-KW"/>
</dbReference>
<keyword evidence="4 8" id="KW-0238">DNA-binding</keyword>
<feature type="compositionally biased region" description="Basic and acidic residues" evidence="9">
    <location>
        <begin position="169"/>
        <end position="180"/>
    </location>
</feature>
<reference evidence="10 11" key="1">
    <citation type="submission" date="2020-08" db="EMBL/GenBank/DDBJ databases">
        <authorList>
            <person name="Hejnol A."/>
        </authorList>
    </citation>
    <scope>NUCLEOTIDE SEQUENCE [LARGE SCALE GENOMIC DNA]</scope>
</reference>
<dbReference type="SUPFAM" id="SSF46785">
    <property type="entry name" value="Winged helix' DNA-binding domain"/>
    <property type="match status" value="1"/>
</dbReference>
<organism evidence="10 11">
    <name type="scientific">Dimorphilus gyrociliatus</name>
    <dbReference type="NCBI Taxonomy" id="2664684"/>
    <lineage>
        <taxon>Eukaryota</taxon>
        <taxon>Metazoa</taxon>
        <taxon>Spiralia</taxon>
        <taxon>Lophotrochozoa</taxon>
        <taxon>Annelida</taxon>
        <taxon>Polychaeta</taxon>
        <taxon>Polychaeta incertae sedis</taxon>
        <taxon>Dinophilidae</taxon>
        <taxon>Dimorphilus</taxon>
    </lineage>
</organism>
<evidence type="ECO:0000256" key="9">
    <source>
        <dbReference type="SAM" id="MobiDB-lite"/>
    </source>
</evidence>
<protein>
    <recommendedName>
        <fullName evidence="8">Transcription initiation factor IIF subunit alpha</fullName>
    </recommendedName>
</protein>
<dbReference type="Pfam" id="PF05793">
    <property type="entry name" value="TFIIF_alpha"/>
    <property type="match status" value="1"/>
</dbReference>
<comment type="function">
    <text evidence="7 8">TFIIF is a general transcription initiation factor that binds to RNA polymerase II and helps to recruit it to the initiation complex in collaboration with TFIIB. It promotes transcription elongation.</text>
</comment>
<name>A0A7I8W0J5_9ANNE</name>
<dbReference type="SUPFAM" id="SSF50916">
    <property type="entry name" value="Rap30/74 interaction domains"/>
    <property type="match status" value="1"/>
</dbReference>
<dbReference type="Proteomes" id="UP000549394">
    <property type="component" value="Unassembled WGS sequence"/>
</dbReference>
<dbReference type="InterPro" id="IPR036388">
    <property type="entry name" value="WH-like_DNA-bd_sf"/>
</dbReference>
<dbReference type="PANTHER" id="PTHR13011:SF0">
    <property type="entry name" value="GENERAL TRANSCRIPTION FACTOR IIF SUBUNIT 1"/>
    <property type="match status" value="1"/>
</dbReference>
<dbReference type="GO" id="GO:0001096">
    <property type="term" value="F:TFIIF-class transcription factor complex binding"/>
    <property type="evidence" value="ECO:0007669"/>
    <property type="project" value="TreeGrafter"/>
</dbReference>
<feature type="compositionally biased region" description="Acidic residues" evidence="9">
    <location>
        <begin position="223"/>
        <end position="252"/>
    </location>
</feature>
<evidence type="ECO:0000256" key="3">
    <source>
        <dbReference type="ARBA" id="ARBA00023015"/>
    </source>
</evidence>
<proteinExistence type="inferred from homology"/>
<dbReference type="AlphaFoldDB" id="A0A7I8W0J5"/>
<feature type="compositionally biased region" description="Acidic residues" evidence="9">
    <location>
        <begin position="282"/>
        <end position="299"/>
    </location>
</feature>
<dbReference type="OrthoDB" id="76676at2759"/>
<accession>A0A7I8W0J5</accession>
<feature type="region of interest" description="Disordered" evidence="9">
    <location>
        <begin position="161"/>
        <end position="415"/>
    </location>
</feature>
<keyword evidence="11" id="KW-1185">Reference proteome</keyword>
<evidence type="ECO:0000313" key="11">
    <source>
        <dbReference type="Proteomes" id="UP000549394"/>
    </source>
</evidence>
<keyword evidence="3 8" id="KW-0805">Transcription regulation</keyword>
<evidence type="ECO:0000256" key="2">
    <source>
        <dbReference type="ARBA" id="ARBA00005249"/>
    </source>
</evidence>
<feature type="region of interest" description="Disordered" evidence="9">
    <location>
        <begin position="39"/>
        <end position="61"/>
    </location>
</feature>
<comment type="similarity">
    <text evidence="2 8">Belongs to the TFIIF alpha subunit family.</text>
</comment>
<gene>
    <name evidence="10" type="ORF">DGYR_LOCUS9516</name>
</gene>
<evidence type="ECO:0000256" key="6">
    <source>
        <dbReference type="ARBA" id="ARBA00023242"/>
    </source>
</evidence>
<dbReference type="GO" id="GO:0006367">
    <property type="term" value="P:transcription initiation at RNA polymerase II promoter"/>
    <property type="evidence" value="ECO:0007669"/>
    <property type="project" value="InterPro"/>
</dbReference>
<dbReference type="InterPro" id="IPR036390">
    <property type="entry name" value="WH_DNA-bd_sf"/>
</dbReference>
<dbReference type="PANTHER" id="PTHR13011">
    <property type="entry name" value="TFIIF-ALPHA"/>
    <property type="match status" value="1"/>
</dbReference>
<keyword evidence="6 8" id="KW-0539">Nucleus</keyword>
<keyword evidence="5 8" id="KW-0804">Transcription</keyword>
<evidence type="ECO:0000256" key="7">
    <source>
        <dbReference type="ARBA" id="ARBA00025232"/>
    </source>
</evidence>
<dbReference type="GO" id="GO:0032968">
    <property type="term" value="P:positive regulation of transcription elongation by RNA polymerase II"/>
    <property type="evidence" value="ECO:0007669"/>
    <property type="project" value="InterPro"/>
</dbReference>
<evidence type="ECO:0000256" key="5">
    <source>
        <dbReference type="ARBA" id="ARBA00023163"/>
    </source>
</evidence>
<feature type="compositionally biased region" description="Basic and acidic residues" evidence="9">
    <location>
        <begin position="253"/>
        <end position="267"/>
    </location>
</feature>
<dbReference type="GO" id="GO:0016251">
    <property type="term" value="F:RNA polymerase II general transcription initiation factor activity"/>
    <property type="evidence" value="ECO:0007669"/>
    <property type="project" value="TreeGrafter"/>
</dbReference>
<dbReference type="Gene3D" id="1.10.10.10">
    <property type="entry name" value="Winged helix-like DNA-binding domain superfamily/Winged helix DNA-binding domain"/>
    <property type="match status" value="1"/>
</dbReference>